<keyword evidence="1" id="KW-1133">Transmembrane helix</keyword>
<keyword evidence="3" id="KW-1185">Reference proteome</keyword>
<comment type="caution">
    <text evidence="2">The sequence shown here is derived from an EMBL/GenBank/DDBJ whole genome shotgun (WGS) entry which is preliminary data.</text>
</comment>
<accession>A0A7X1GEL7</accession>
<protein>
    <submittedName>
        <fullName evidence="2">Uncharacterized protein</fullName>
    </submittedName>
</protein>
<evidence type="ECO:0000256" key="1">
    <source>
        <dbReference type="SAM" id="Phobius"/>
    </source>
</evidence>
<dbReference type="AlphaFoldDB" id="A0A7X1GEL7"/>
<dbReference type="EMBL" id="JACMYG010000013">
    <property type="protein sequence ID" value="MBC2691051.1"/>
    <property type="molecule type" value="Genomic_DNA"/>
</dbReference>
<sequence>MTATSPGITGQCVHCQVTLMLKPWQLNAMAINEAFTCHHCQKSLQISGPAELKRLKALDSLTLLRASLRVMIASALLVALVMEWLGLLTGIEQLNVSLLALFIYFVAMRYARQRQHLKLVLQAAKAHA</sequence>
<dbReference type="Proteomes" id="UP000526003">
    <property type="component" value="Unassembled WGS sequence"/>
</dbReference>
<feature type="transmembrane region" description="Helical" evidence="1">
    <location>
        <begin position="63"/>
        <end position="82"/>
    </location>
</feature>
<evidence type="ECO:0000313" key="3">
    <source>
        <dbReference type="Proteomes" id="UP000526003"/>
    </source>
</evidence>
<evidence type="ECO:0000313" key="2">
    <source>
        <dbReference type="EMBL" id="MBC2691051.1"/>
    </source>
</evidence>
<name>A0A7X1GEL7_9PSED</name>
<organism evidence="2 3">
    <name type="scientific">Pseudomonas kielensis</name>
    <dbReference type="NCBI Taxonomy" id="2762577"/>
    <lineage>
        <taxon>Bacteria</taxon>
        <taxon>Pseudomonadati</taxon>
        <taxon>Pseudomonadota</taxon>
        <taxon>Gammaproteobacteria</taxon>
        <taxon>Pseudomonadales</taxon>
        <taxon>Pseudomonadaceae</taxon>
        <taxon>Pseudomonas</taxon>
    </lineage>
</organism>
<proteinExistence type="predicted"/>
<keyword evidence="1" id="KW-0812">Transmembrane</keyword>
<feature type="transmembrane region" description="Helical" evidence="1">
    <location>
        <begin position="94"/>
        <end position="111"/>
    </location>
</feature>
<keyword evidence="1" id="KW-0472">Membrane</keyword>
<dbReference type="RefSeq" id="WP_166591395.1">
    <property type="nucleotide sequence ID" value="NZ_CP090311.1"/>
</dbReference>
<gene>
    <name evidence="2" type="ORF">H7995_14740</name>
</gene>
<reference evidence="2 3" key="1">
    <citation type="submission" date="2020-08" db="EMBL/GenBank/DDBJ databases">
        <title>Pseudomonas sp. nov.</title>
        <authorList>
            <person name="Gieschler S."/>
            <person name="Fiedler G."/>
            <person name="Brinks E."/>
            <person name="Boehnlein C."/>
            <person name="Franz C.M.A.P."/>
            <person name="Kabisch J."/>
        </authorList>
    </citation>
    <scope>NUCLEOTIDE SEQUENCE [LARGE SCALE GENOMIC DNA]</scope>
    <source>
        <strain evidence="2 3">MBT-1</strain>
    </source>
</reference>